<sequence>MSEANIISTEREGFKRSATNLLDLFHNTLVLAHIVPYLPPSGIARLAATNRLFRDTIAHTPGVYRHLDLRTTKLAHTDLGAIDHGGETWRNTQLDENLTEEDFYAGPLRGLFTTLQRRNFLQDVQTLVLDGLSVTSDLCHDILTDSKFSVRLLSIRDVKHLNHGKLRGALQYACRPSRDWEPCA</sequence>
<keyword evidence="2" id="KW-1185">Reference proteome</keyword>
<evidence type="ECO:0000313" key="2">
    <source>
        <dbReference type="Proteomes" id="UP001143910"/>
    </source>
</evidence>
<proteinExistence type="predicted"/>
<dbReference type="EMBL" id="JANJQO010002222">
    <property type="protein sequence ID" value="KAJ2967672.1"/>
    <property type="molecule type" value="Genomic_DNA"/>
</dbReference>
<protein>
    <submittedName>
        <fullName evidence="1">Uncharacterized protein</fullName>
    </submittedName>
</protein>
<name>A0ACC1MKX5_9HYPO</name>
<comment type="caution">
    <text evidence="1">The sequence shown here is derived from an EMBL/GenBank/DDBJ whole genome shotgun (WGS) entry which is preliminary data.</text>
</comment>
<organism evidence="1 2">
    <name type="scientific">Zarea fungicola</name>
    <dbReference type="NCBI Taxonomy" id="93591"/>
    <lineage>
        <taxon>Eukaryota</taxon>
        <taxon>Fungi</taxon>
        <taxon>Dikarya</taxon>
        <taxon>Ascomycota</taxon>
        <taxon>Pezizomycotina</taxon>
        <taxon>Sordariomycetes</taxon>
        <taxon>Hypocreomycetidae</taxon>
        <taxon>Hypocreales</taxon>
        <taxon>Cordycipitaceae</taxon>
        <taxon>Zarea</taxon>
    </lineage>
</organism>
<gene>
    <name evidence="1" type="ORF">NQ176_g9549</name>
</gene>
<dbReference type="Proteomes" id="UP001143910">
    <property type="component" value="Unassembled WGS sequence"/>
</dbReference>
<reference evidence="1" key="1">
    <citation type="submission" date="2022-08" db="EMBL/GenBank/DDBJ databases">
        <title>Genome Sequence of Lecanicillium fungicola.</title>
        <authorList>
            <person name="Buettner E."/>
        </authorList>
    </citation>
    <scope>NUCLEOTIDE SEQUENCE</scope>
    <source>
        <strain evidence="1">Babe33</strain>
    </source>
</reference>
<evidence type="ECO:0000313" key="1">
    <source>
        <dbReference type="EMBL" id="KAJ2967672.1"/>
    </source>
</evidence>
<accession>A0ACC1MKX5</accession>